<comment type="caution">
    <text evidence="2">The sequence shown here is derived from an EMBL/GenBank/DDBJ whole genome shotgun (WGS) entry which is preliminary data.</text>
</comment>
<keyword evidence="3" id="KW-1185">Reference proteome</keyword>
<accession>A0A9W6GA23</accession>
<dbReference type="AlphaFoldDB" id="A0A9W6GA23"/>
<name>A0A9W6GA23_9ACTN</name>
<evidence type="ECO:0000256" key="1">
    <source>
        <dbReference type="SAM" id="MobiDB-lite"/>
    </source>
</evidence>
<evidence type="ECO:0000313" key="2">
    <source>
        <dbReference type="EMBL" id="GLI42999.1"/>
    </source>
</evidence>
<dbReference type="Proteomes" id="UP001144313">
    <property type="component" value="Unassembled WGS sequence"/>
</dbReference>
<sequence length="128" mass="14192">MTLVRGDLAVDNRETGVEVVDLGPHLRFVLSKQLEPFGLVASARSDEFDEPPDPGERHTGFAEPVAQPEPFDVLPLEDTPAARVSRNIAQEQAFPFEEPDRVHAQSGRLGDRADSELFYTLCHPEIIT</sequence>
<evidence type="ECO:0000313" key="3">
    <source>
        <dbReference type="Proteomes" id="UP001144313"/>
    </source>
</evidence>
<gene>
    <name evidence="2" type="ORF">GALLR39Z86_28490</name>
</gene>
<dbReference type="EMBL" id="BSDT01000001">
    <property type="protein sequence ID" value="GLI42999.1"/>
    <property type="molecule type" value="Genomic_DNA"/>
</dbReference>
<organism evidence="2 3">
    <name type="scientific">Glycomyces algeriensis</name>
    <dbReference type="NCBI Taxonomy" id="256037"/>
    <lineage>
        <taxon>Bacteria</taxon>
        <taxon>Bacillati</taxon>
        <taxon>Actinomycetota</taxon>
        <taxon>Actinomycetes</taxon>
        <taxon>Glycomycetales</taxon>
        <taxon>Glycomycetaceae</taxon>
        <taxon>Glycomyces</taxon>
    </lineage>
</organism>
<proteinExistence type="predicted"/>
<protein>
    <submittedName>
        <fullName evidence="2">Uncharacterized protein</fullName>
    </submittedName>
</protein>
<reference evidence="2" key="1">
    <citation type="submission" date="2022-12" db="EMBL/GenBank/DDBJ databases">
        <title>Reference genome sequencing for broad-spectrum identification of bacterial and archaeal isolates by mass spectrometry.</title>
        <authorList>
            <person name="Sekiguchi Y."/>
            <person name="Tourlousse D.M."/>
        </authorList>
    </citation>
    <scope>NUCLEOTIDE SEQUENCE</scope>
    <source>
        <strain evidence="2">LLR39Z86</strain>
    </source>
</reference>
<feature type="region of interest" description="Disordered" evidence="1">
    <location>
        <begin position="43"/>
        <end position="67"/>
    </location>
</feature>